<keyword evidence="3" id="KW-0378">Hydrolase</keyword>
<dbReference type="Pfam" id="PF23445">
    <property type="entry name" value="WHD_SNRNP200"/>
    <property type="match status" value="1"/>
</dbReference>
<keyword evidence="14" id="KW-1185">Reference proteome</keyword>
<dbReference type="EMBL" id="JAKMXF010000082">
    <property type="protein sequence ID" value="KAI6658705.1"/>
    <property type="molecule type" value="Genomic_DNA"/>
</dbReference>
<dbReference type="InterPro" id="IPR011545">
    <property type="entry name" value="DEAD/DEAH_box_helicase_dom"/>
</dbReference>
<evidence type="ECO:0000313" key="14">
    <source>
        <dbReference type="Proteomes" id="UP001165289"/>
    </source>
</evidence>
<evidence type="ECO:0000259" key="12">
    <source>
        <dbReference type="PROSITE" id="PS51194"/>
    </source>
</evidence>
<dbReference type="PANTHER" id="PTHR47835:SF3">
    <property type="entry name" value="HELICASE FOR MEIOSIS 1"/>
    <property type="match status" value="1"/>
</dbReference>
<dbReference type="EC" id="5.6.2.4" evidence="9"/>
<dbReference type="InterPro" id="IPR004179">
    <property type="entry name" value="Sec63-dom"/>
</dbReference>
<evidence type="ECO:0000256" key="3">
    <source>
        <dbReference type="ARBA" id="ARBA00022801"/>
    </source>
</evidence>
<comment type="caution">
    <text evidence="13">The sequence shown here is derived from an EMBL/GenBank/DDBJ whole genome shotgun (WGS) entry which is preliminary data.</text>
</comment>
<dbReference type="SUPFAM" id="SSF158702">
    <property type="entry name" value="Sec63 N-terminal domain-like"/>
    <property type="match status" value="1"/>
</dbReference>
<evidence type="ECO:0000256" key="1">
    <source>
        <dbReference type="ARBA" id="ARBA00010140"/>
    </source>
</evidence>
<evidence type="ECO:0000256" key="10">
    <source>
        <dbReference type="ARBA" id="ARBA00048988"/>
    </source>
</evidence>
<dbReference type="InterPro" id="IPR036390">
    <property type="entry name" value="WH_DNA-bd_sf"/>
</dbReference>
<dbReference type="PROSITE" id="PS51192">
    <property type="entry name" value="HELICASE_ATP_BIND_1"/>
    <property type="match status" value="1"/>
</dbReference>
<keyword evidence="2" id="KW-0547">Nucleotide-binding</keyword>
<dbReference type="InterPro" id="IPR052247">
    <property type="entry name" value="Meiotic_Crossover_Helicase"/>
</dbReference>
<name>A0AAV7KDD1_9METZ</name>
<dbReference type="InterPro" id="IPR036388">
    <property type="entry name" value="WH-like_DNA-bd_sf"/>
</dbReference>
<keyword evidence="5" id="KW-0067">ATP-binding</keyword>
<gene>
    <name evidence="13" type="ORF">LOD99_10979</name>
</gene>
<dbReference type="InterPro" id="IPR027417">
    <property type="entry name" value="P-loop_NTPase"/>
</dbReference>
<dbReference type="CDD" id="cd18795">
    <property type="entry name" value="SF2_C_Ski2"/>
    <property type="match status" value="1"/>
</dbReference>
<dbReference type="InterPro" id="IPR014001">
    <property type="entry name" value="Helicase_ATP-bd"/>
</dbReference>
<dbReference type="SMART" id="SM00487">
    <property type="entry name" value="DEXDc"/>
    <property type="match status" value="1"/>
</dbReference>
<keyword evidence="4 13" id="KW-0347">Helicase</keyword>
<dbReference type="SMART" id="SM00490">
    <property type="entry name" value="HELICc"/>
    <property type="match status" value="1"/>
</dbReference>
<evidence type="ECO:0000256" key="2">
    <source>
        <dbReference type="ARBA" id="ARBA00022741"/>
    </source>
</evidence>
<evidence type="ECO:0000256" key="4">
    <source>
        <dbReference type="ARBA" id="ARBA00022806"/>
    </source>
</evidence>
<dbReference type="Gene3D" id="1.10.10.10">
    <property type="entry name" value="Winged helix-like DNA-binding domain superfamily/Winged helix DNA-binding domain"/>
    <property type="match status" value="1"/>
</dbReference>
<evidence type="ECO:0000256" key="9">
    <source>
        <dbReference type="ARBA" id="ARBA00034808"/>
    </source>
</evidence>
<comment type="catalytic activity">
    <reaction evidence="8">
        <text>Couples ATP hydrolysis with the unwinding of duplex DNA by translocating in the 3'-5' direction.</text>
        <dbReference type="EC" id="5.6.2.4"/>
    </reaction>
</comment>
<dbReference type="PANTHER" id="PTHR47835">
    <property type="entry name" value="HFM1, ATP DEPENDENT DNA HELICASE HOMOLOG"/>
    <property type="match status" value="1"/>
</dbReference>
<evidence type="ECO:0000256" key="6">
    <source>
        <dbReference type="ARBA" id="ARBA00023235"/>
    </source>
</evidence>
<dbReference type="InterPro" id="IPR057842">
    <property type="entry name" value="WH_MER3"/>
</dbReference>
<keyword evidence="7" id="KW-0469">Meiosis</keyword>
<dbReference type="Proteomes" id="UP001165289">
    <property type="component" value="Unassembled WGS sequence"/>
</dbReference>
<dbReference type="Pfam" id="PF00270">
    <property type="entry name" value="DEAD"/>
    <property type="match status" value="1"/>
</dbReference>
<dbReference type="GO" id="GO:0016787">
    <property type="term" value="F:hydrolase activity"/>
    <property type="evidence" value="ECO:0007669"/>
    <property type="project" value="UniProtKB-KW"/>
</dbReference>
<evidence type="ECO:0000313" key="13">
    <source>
        <dbReference type="EMBL" id="KAI6658705.1"/>
    </source>
</evidence>
<dbReference type="Pfam" id="PF00271">
    <property type="entry name" value="Helicase_C"/>
    <property type="match status" value="1"/>
</dbReference>
<organism evidence="13 14">
    <name type="scientific">Oopsacas minuta</name>
    <dbReference type="NCBI Taxonomy" id="111878"/>
    <lineage>
        <taxon>Eukaryota</taxon>
        <taxon>Metazoa</taxon>
        <taxon>Porifera</taxon>
        <taxon>Hexactinellida</taxon>
        <taxon>Hexasterophora</taxon>
        <taxon>Lyssacinosida</taxon>
        <taxon>Leucopsacidae</taxon>
        <taxon>Oopsacas</taxon>
    </lineage>
</organism>
<dbReference type="PROSITE" id="PS51194">
    <property type="entry name" value="HELICASE_CTER"/>
    <property type="match status" value="1"/>
</dbReference>
<evidence type="ECO:0000256" key="8">
    <source>
        <dbReference type="ARBA" id="ARBA00034617"/>
    </source>
</evidence>
<dbReference type="Gene3D" id="3.40.50.300">
    <property type="entry name" value="P-loop containing nucleotide triphosphate hydrolases"/>
    <property type="match status" value="2"/>
</dbReference>
<dbReference type="FunFam" id="3.40.50.300:FF:001076">
    <property type="entry name" value="ATP-dependent DNA helicase MER3"/>
    <property type="match status" value="1"/>
</dbReference>
<reference evidence="13 14" key="1">
    <citation type="journal article" date="2023" name="BMC Biol.">
        <title>The compact genome of the sponge Oopsacas minuta (Hexactinellida) is lacking key metazoan core genes.</title>
        <authorList>
            <person name="Santini S."/>
            <person name="Schenkelaars Q."/>
            <person name="Jourda C."/>
            <person name="Duchesne M."/>
            <person name="Belahbib H."/>
            <person name="Rocher C."/>
            <person name="Selva M."/>
            <person name="Riesgo A."/>
            <person name="Vervoort M."/>
            <person name="Leys S.P."/>
            <person name="Kodjabachian L."/>
            <person name="Le Bivic A."/>
            <person name="Borchiellini C."/>
            <person name="Claverie J.M."/>
            <person name="Renard E."/>
        </authorList>
    </citation>
    <scope>NUCLEOTIDE SEQUENCE [LARGE SCALE GENOMIC DNA]</scope>
    <source>
        <strain evidence="13">SPO-2</strain>
    </source>
</reference>
<dbReference type="SMART" id="SM00973">
    <property type="entry name" value="Sec63"/>
    <property type="match status" value="1"/>
</dbReference>
<dbReference type="InterPro" id="IPR001650">
    <property type="entry name" value="Helicase_C-like"/>
</dbReference>
<dbReference type="SUPFAM" id="SSF52540">
    <property type="entry name" value="P-loop containing nucleoside triphosphate hydrolases"/>
    <property type="match status" value="1"/>
</dbReference>
<keyword evidence="6" id="KW-0413">Isomerase</keyword>
<dbReference type="AlphaFoldDB" id="A0AAV7KDD1"/>
<comment type="catalytic activity">
    <reaction evidence="10">
        <text>ATP + H2O = ADP + phosphate + H(+)</text>
        <dbReference type="Rhea" id="RHEA:13065"/>
        <dbReference type="ChEBI" id="CHEBI:15377"/>
        <dbReference type="ChEBI" id="CHEBI:15378"/>
        <dbReference type="ChEBI" id="CHEBI:30616"/>
        <dbReference type="ChEBI" id="CHEBI:43474"/>
        <dbReference type="ChEBI" id="CHEBI:456216"/>
        <dbReference type="EC" id="5.6.2.4"/>
    </reaction>
</comment>
<dbReference type="FunFam" id="1.10.10.10:FF:000012">
    <property type="entry name" value="U5 small nuclear ribonucleoprotein helicase"/>
    <property type="match status" value="1"/>
</dbReference>
<evidence type="ECO:0000259" key="11">
    <source>
        <dbReference type="PROSITE" id="PS51192"/>
    </source>
</evidence>
<dbReference type="Gene3D" id="1.10.3380.10">
    <property type="entry name" value="Sec63 N-terminal domain-like domain"/>
    <property type="match status" value="1"/>
</dbReference>
<feature type="domain" description="Helicase ATP-binding" evidence="11">
    <location>
        <begin position="76"/>
        <end position="266"/>
    </location>
</feature>
<proteinExistence type="inferred from homology"/>
<dbReference type="GO" id="GO:0005524">
    <property type="term" value="F:ATP binding"/>
    <property type="evidence" value="ECO:0007669"/>
    <property type="project" value="UniProtKB-KW"/>
</dbReference>
<accession>A0AAV7KDD1</accession>
<protein>
    <recommendedName>
        <fullName evidence="9">DNA 3'-5' helicase</fullName>
        <ecNumber evidence="9">5.6.2.4</ecNumber>
    </recommendedName>
</protein>
<dbReference type="GO" id="GO:0003676">
    <property type="term" value="F:nucleic acid binding"/>
    <property type="evidence" value="ECO:0007669"/>
    <property type="project" value="InterPro"/>
</dbReference>
<comment type="similarity">
    <text evidence="1">Belongs to the helicase family. SKI2 subfamily.</text>
</comment>
<dbReference type="GO" id="GO:0007131">
    <property type="term" value="P:reciprocal meiotic recombination"/>
    <property type="evidence" value="ECO:0007669"/>
    <property type="project" value="UniProtKB-ARBA"/>
</dbReference>
<evidence type="ECO:0000256" key="5">
    <source>
        <dbReference type="ARBA" id="ARBA00022840"/>
    </source>
</evidence>
<sequence>MALTPTHATYNIHDSVGSNNSVSPISTHRIPFSYPSPLHPHIQRHTQLRPVSEIVSPYNSIFTFPYFNLVQSLSFDPLLYSEANLVISAPTGSGKTGVFELAIVRWLLQESMNVSHPPTTKCVYMAPIKALCSERFQDWSQKLSPFNISCLELTGDSESDDFFILKDVQLILTTPEKWDSMTRKWKDNRSLVEQIRLFLVDEIHLLNDPHRGPTIEAVISRMKTIHSSSLNSNINNPGIRLVAASATIPNCEDIAEWFGEGAKVVRVDESQRPVPLTRIVLPYSSRDMSEFKFDISLSYKLRSVIQSYSEGKPTLIFCSTRKGTQQAACVLAKDGLGMSIESRRSLEQQALFLKDSKLRELFSVGIAFHHAGLYTEDRRTVESAFVRGCLPVLFSTSTLAMGVNLPAHLVIIKSTQQYVEGAFREYSEPQVLQMVGRAGRPQFDTHATAVIMTRNETCSKYETFLSGLQTVESYLHQNLIEHLNAEVVLGTIEEVIVALKWIKSTFLYVRVRRNPSHYLGEDNTLVSEDYLDKKLQEMCLKDLQLLNEAELIKLNPNSRFITPTPLGRLMARFCLSFPTMKKLISLNLRTQNLGDTLLDISELQEFYDVKLRISEKKVLNSLNRDKQRTTIRHPMKGKIKTTAMKVNCLIQATLGCIPFQDFTLTQDVQRIFRNAYRVSRCLLEIQLLREDFSAIHHSACLHQCINAKLWLDSHFVSKQLEKVGPTISNCLVQAGLTTFNKISETNPRQLELITNRHPPFGTHVINSVSSLPNYSLDISQRLPPNREFAMIDIVLRLNNSLDLVNTNKKSHSPHSCLLIIGDPADSRIFAKYRITDSFVMQKPEKNVSYFIKVPFQNDHKISLKIHLKSLKFVGLDINRIFTPKFLLPIRVPNQQQQQQQQNASTIKVGASQNFDLGQSYYTDSPTKQNLYSKENACSHRCYDKQLCGHTCCKNDITNVCRDSNKAKREDSYPYRNSRSSRMNTFMEEVNNKQDLLPATGFSMRLKQSAGALQEFAYQPTQYKSHTDNTIYELPSPKFLENNAELDNENYFDFFPEDFDIEGDLNGTPIPPRNIPKPFCDSTEDIEQLHKSKHIPTCIVEPIQRSADYSKLNSRTNNSLSDENEDDFYRCKRKKLIEIENTFQNEKQPNNLTNIPIKQSIIPAKFNESKPSFFLTKMELDSVCPNFEQDDFIDFF</sequence>
<dbReference type="Pfam" id="PF02889">
    <property type="entry name" value="Sec63"/>
    <property type="match status" value="1"/>
</dbReference>
<feature type="domain" description="Helicase C-terminal" evidence="12">
    <location>
        <begin position="300"/>
        <end position="503"/>
    </location>
</feature>
<dbReference type="SUPFAM" id="SSF46785">
    <property type="entry name" value="Winged helix' DNA-binding domain"/>
    <property type="match status" value="1"/>
</dbReference>
<evidence type="ECO:0000256" key="7">
    <source>
        <dbReference type="ARBA" id="ARBA00023254"/>
    </source>
</evidence>
<dbReference type="GO" id="GO:0043138">
    <property type="term" value="F:3'-5' DNA helicase activity"/>
    <property type="evidence" value="ECO:0007669"/>
    <property type="project" value="UniProtKB-EC"/>
</dbReference>